<evidence type="ECO:0000313" key="1">
    <source>
        <dbReference type="EMBL" id="KAJ6030617.1"/>
    </source>
</evidence>
<dbReference type="Proteomes" id="UP001219568">
    <property type="component" value="Unassembled WGS sequence"/>
</dbReference>
<dbReference type="AlphaFoldDB" id="A0AAD6I5K4"/>
<proteinExistence type="predicted"/>
<accession>A0AAD6I5K4</accession>
<reference evidence="1" key="2">
    <citation type="submission" date="2023-01" db="EMBL/GenBank/DDBJ databases">
        <authorList>
            <person name="Petersen C."/>
        </authorList>
    </citation>
    <scope>NUCLEOTIDE SEQUENCE</scope>
    <source>
        <strain evidence="1">IBT 15450</strain>
    </source>
</reference>
<organism evidence="1 2">
    <name type="scientific">Penicillium canescens</name>
    <dbReference type="NCBI Taxonomy" id="5083"/>
    <lineage>
        <taxon>Eukaryota</taxon>
        <taxon>Fungi</taxon>
        <taxon>Dikarya</taxon>
        <taxon>Ascomycota</taxon>
        <taxon>Pezizomycotina</taxon>
        <taxon>Eurotiomycetes</taxon>
        <taxon>Eurotiomycetidae</taxon>
        <taxon>Eurotiales</taxon>
        <taxon>Aspergillaceae</taxon>
        <taxon>Penicillium</taxon>
    </lineage>
</organism>
<comment type="caution">
    <text evidence="1">The sequence shown here is derived from an EMBL/GenBank/DDBJ whole genome shotgun (WGS) entry which is preliminary data.</text>
</comment>
<gene>
    <name evidence="1" type="ORF">N7460_010883</name>
</gene>
<name>A0AAD6I5K4_PENCN</name>
<sequence length="79" mass="9542">MADSRLPPGMLYQNVDVGGRLRCQCDCRSEWRLVYFINRHIIWLYDQLDQLFDQFPVHYTLITFLNTYFCVNHGQKRIV</sequence>
<evidence type="ECO:0000313" key="2">
    <source>
        <dbReference type="Proteomes" id="UP001219568"/>
    </source>
</evidence>
<keyword evidence="2" id="KW-1185">Reference proteome</keyword>
<protein>
    <submittedName>
        <fullName evidence="1">Uncharacterized protein</fullName>
    </submittedName>
</protein>
<reference evidence="1" key="1">
    <citation type="journal article" date="2023" name="IMA Fungus">
        <title>Comparative genomic study of the Penicillium genus elucidates a diverse pangenome and 15 lateral gene transfer events.</title>
        <authorList>
            <person name="Petersen C."/>
            <person name="Sorensen T."/>
            <person name="Nielsen M.R."/>
            <person name="Sondergaard T.E."/>
            <person name="Sorensen J.L."/>
            <person name="Fitzpatrick D.A."/>
            <person name="Frisvad J.C."/>
            <person name="Nielsen K.L."/>
        </authorList>
    </citation>
    <scope>NUCLEOTIDE SEQUENCE</scope>
    <source>
        <strain evidence="1">IBT 15450</strain>
    </source>
</reference>
<dbReference type="EMBL" id="JAQJZL010000014">
    <property type="protein sequence ID" value="KAJ6030617.1"/>
    <property type="molecule type" value="Genomic_DNA"/>
</dbReference>